<keyword evidence="3" id="KW-1185">Reference proteome</keyword>
<organism evidence="2 3">
    <name type="scientific">Lasiodiplodia hormozganensis</name>
    <dbReference type="NCBI Taxonomy" id="869390"/>
    <lineage>
        <taxon>Eukaryota</taxon>
        <taxon>Fungi</taxon>
        <taxon>Dikarya</taxon>
        <taxon>Ascomycota</taxon>
        <taxon>Pezizomycotina</taxon>
        <taxon>Dothideomycetes</taxon>
        <taxon>Dothideomycetes incertae sedis</taxon>
        <taxon>Botryosphaeriales</taxon>
        <taxon>Botryosphaeriaceae</taxon>
        <taxon>Lasiodiplodia</taxon>
    </lineage>
</organism>
<keyword evidence="1" id="KW-1133">Transmembrane helix</keyword>
<dbReference type="EMBL" id="JAUJDW010000101">
    <property type="protein sequence ID" value="KAK0638141.1"/>
    <property type="molecule type" value="Genomic_DNA"/>
</dbReference>
<protein>
    <submittedName>
        <fullName evidence="2">Uncharacterized protein</fullName>
    </submittedName>
</protein>
<reference evidence="2" key="1">
    <citation type="submission" date="2023-06" db="EMBL/GenBank/DDBJ databases">
        <title>Multi-omics analyses reveal the molecular pathogenesis toolkit of Lasiodiplodia hormozganensis, a cross-kingdom pathogen.</title>
        <authorList>
            <person name="Felix C."/>
            <person name="Meneses R."/>
            <person name="Goncalves M.F.M."/>
            <person name="Tilleman L."/>
            <person name="Duarte A.S."/>
            <person name="Jorrin-Novo J.V."/>
            <person name="Van De Peer Y."/>
            <person name="Deforce D."/>
            <person name="Van Nieuwerburgh F."/>
            <person name="Esteves A.C."/>
            <person name="Alves A."/>
        </authorList>
    </citation>
    <scope>NUCLEOTIDE SEQUENCE</scope>
    <source>
        <strain evidence="2">CBS 339.90</strain>
    </source>
</reference>
<keyword evidence="1" id="KW-0472">Membrane</keyword>
<keyword evidence="1" id="KW-0812">Transmembrane</keyword>
<feature type="transmembrane region" description="Helical" evidence="1">
    <location>
        <begin position="143"/>
        <end position="167"/>
    </location>
</feature>
<dbReference type="PANTHER" id="PTHR35395:SF1">
    <property type="entry name" value="DUF6536 DOMAIN-CONTAINING PROTEIN"/>
    <property type="match status" value="1"/>
</dbReference>
<dbReference type="Proteomes" id="UP001175001">
    <property type="component" value="Unassembled WGS sequence"/>
</dbReference>
<dbReference type="PANTHER" id="PTHR35395">
    <property type="entry name" value="DUF6536 DOMAIN-CONTAINING PROTEIN"/>
    <property type="match status" value="1"/>
</dbReference>
<comment type="caution">
    <text evidence="2">The sequence shown here is derived from an EMBL/GenBank/DDBJ whole genome shotgun (WGS) entry which is preliminary data.</text>
</comment>
<sequence length="243" mass="25710">MQDTTMAGLWALGLGTVKAQSTVTKTMHASIPTLVMLANLPQLALSIIYVLVNRLLSAMAAAREWASFAHSRKGLRVTAPQGQQRSTLWLQLPYSFAIPQLALSALLHYFVSQSLFLAQIAIFNASDETEDGGASVSSIGFSAIGIFCSLLTTGAVLVAVVLAGLVVRCEEGSVPVGFCSAAVAAACHPPMWEKTGAERELLQWGDVLGKDGFFCGEDVYGPVGHCSFSAEKVSLPEVGKLYA</sequence>
<proteinExistence type="predicted"/>
<feature type="transmembrane region" description="Helical" evidence="1">
    <location>
        <begin position="29"/>
        <end position="52"/>
    </location>
</feature>
<name>A0AA39XR24_9PEZI</name>
<gene>
    <name evidence="2" type="ORF">DIS24_g10096</name>
</gene>
<evidence type="ECO:0000313" key="2">
    <source>
        <dbReference type="EMBL" id="KAK0638141.1"/>
    </source>
</evidence>
<accession>A0AA39XR24</accession>
<feature type="transmembrane region" description="Helical" evidence="1">
    <location>
        <begin position="101"/>
        <end position="123"/>
    </location>
</feature>
<evidence type="ECO:0000256" key="1">
    <source>
        <dbReference type="SAM" id="Phobius"/>
    </source>
</evidence>
<evidence type="ECO:0000313" key="3">
    <source>
        <dbReference type="Proteomes" id="UP001175001"/>
    </source>
</evidence>
<dbReference type="AlphaFoldDB" id="A0AA39XR24"/>